<keyword evidence="5" id="KW-0999">Mitochondrion inner membrane</keyword>
<keyword evidence="8" id="KW-0472">Membrane</keyword>
<proteinExistence type="inferred from homology"/>
<keyword evidence="4" id="KW-0679">Respiratory chain</keyword>
<evidence type="ECO:0000313" key="11">
    <source>
        <dbReference type="Proteomes" id="UP000294933"/>
    </source>
</evidence>
<keyword evidence="3" id="KW-0813">Transport</keyword>
<dbReference type="InterPro" id="IPR003197">
    <property type="entry name" value="QCR7"/>
</dbReference>
<sequence>MNIFKAGPLGPSLAPRIRRSKSLFRWIKPLAEWYANIAGYRQMGLRYDDLIVEERPDVKKAISRLPAKEAYDREYRFRLASQCSIVHKSLPKEQWVKPEDDVRYLTPHIEEVVKEDQEREKWDTIAVERK</sequence>
<reference evidence="10 11" key="1">
    <citation type="submission" date="2018-06" db="EMBL/GenBank/DDBJ databases">
        <title>A transcriptomic atlas of mushroom development highlights an independent origin of complex multicellularity.</title>
        <authorList>
            <consortium name="DOE Joint Genome Institute"/>
            <person name="Krizsan K."/>
            <person name="Almasi E."/>
            <person name="Merenyi Z."/>
            <person name="Sahu N."/>
            <person name="Viragh M."/>
            <person name="Koszo T."/>
            <person name="Mondo S."/>
            <person name="Kiss B."/>
            <person name="Balint B."/>
            <person name="Kues U."/>
            <person name="Barry K."/>
            <person name="Hegedus J.C."/>
            <person name="Henrissat B."/>
            <person name="Johnson J."/>
            <person name="Lipzen A."/>
            <person name="Ohm R."/>
            <person name="Nagy I."/>
            <person name="Pangilinan J."/>
            <person name="Yan J."/>
            <person name="Xiong Y."/>
            <person name="Grigoriev I.V."/>
            <person name="Hibbett D.S."/>
            <person name="Nagy L.G."/>
        </authorList>
    </citation>
    <scope>NUCLEOTIDE SEQUENCE [LARGE SCALE GENOMIC DNA]</scope>
    <source>
        <strain evidence="10 11">SZMC22713</strain>
    </source>
</reference>
<name>A0A4Y7QKL0_9AGAM</name>
<dbReference type="PANTHER" id="PTHR12022">
    <property type="entry name" value="UBIQUINOL-CYTOCHROME C REDUCTASE COMPLEX 14 KD PROTEIN"/>
    <property type="match status" value="1"/>
</dbReference>
<evidence type="ECO:0000313" key="10">
    <source>
        <dbReference type="EMBL" id="TDL27430.1"/>
    </source>
</evidence>
<dbReference type="Gene3D" id="1.10.1090.10">
    <property type="entry name" value="Cytochrome b-c1 complex subunit 7"/>
    <property type="match status" value="1"/>
</dbReference>
<dbReference type="OrthoDB" id="425749at2759"/>
<comment type="similarity">
    <text evidence="2">Belongs to the UQCRB/QCR7 family.</text>
</comment>
<dbReference type="AlphaFoldDB" id="A0A4Y7QKL0"/>
<evidence type="ECO:0000256" key="5">
    <source>
        <dbReference type="ARBA" id="ARBA00022792"/>
    </source>
</evidence>
<protein>
    <recommendedName>
        <fullName evidence="9">Complex III subunit 7</fullName>
    </recommendedName>
</protein>
<evidence type="ECO:0000256" key="6">
    <source>
        <dbReference type="ARBA" id="ARBA00022982"/>
    </source>
</evidence>
<dbReference type="InterPro" id="IPR036544">
    <property type="entry name" value="QCR7_sf"/>
</dbReference>
<dbReference type="FunFam" id="1.10.1090.10:FF:000001">
    <property type="entry name" value="Cytochrome b-c1 complex subunit 7"/>
    <property type="match status" value="1"/>
</dbReference>
<keyword evidence="7" id="KW-0496">Mitochondrion</keyword>
<evidence type="ECO:0000256" key="8">
    <source>
        <dbReference type="ARBA" id="ARBA00023136"/>
    </source>
</evidence>
<dbReference type="GO" id="GO:0045275">
    <property type="term" value="C:respiratory chain complex III"/>
    <property type="evidence" value="ECO:0007669"/>
    <property type="project" value="InterPro"/>
</dbReference>
<dbReference type="EMBL" id="ML170159">
    <property type="protein sequence ID" value="TDL27430.1"/>
    <property type="molecule type" value="Genomic_DNA"/>
</dbReference>
<gene>
    <name evidence="10" type="ORF">BD410DRAFT_762369</name>
</gene>
<dbReference type="VEuPathDB" id="FungiDB:BD410DRAFT_762369"/>
<dbReference type="SUPFAM" id="SSF81524">
    <property type="entry name" value="14 kDa protein of cytochrome bc1 complex (Ubiquinol-cytochrome c reductase)"/>
    <property type="match status" value="1"/>
</dbReference>
<evidence type="ECO:0000256" key="9">
    <source>
        <dbReference type="ARBA" id="ARBA00031684"/>
    </source>
</evidence>
<dbReference type="Pfam" id="PF02271">
    <property type="entry name" value="UCR_14kD"/>
    <property type="match status" value="1"/>
</dbReference>
<dbReference type="STRING" id="50990.A0A4Y7QKL0"/>
<comment type="subcellular location">
    <subcellularLocation>
        <location evidence="1">Mitochondrion inner membrane</location>
        <topology evidence="1">Peripheral membrane protein</topology>
        <orientation evidence="1">Matrix side</orientation>
    </subcellularLocation>
</comment>
<dbReference type="Proteomes" id="UP000294933">
    <property type="component" value="Unassembled WGS sequence"/>
</dbReference>
<evidence type="ECO:0000256" key="3">
    <source>
        <dbReference type="ARBA" id="ARBA00022448"/>
    </source>
</evidence>
<evidence type="ECO:0000256" key="7">
    <source>
        <dbReference type="ARBA" id="ARBA00023128"/>
    </source>
</evidence>
<organism evidence="10 11">
    <name type="scientific">Rickenella mellea</name>
    <dbReference type="NCBI Taxonomy" id="50990"/>
    <lineage>
        <taxon>Eukaryota</taxon>
        <taxon>Fungi</taxon>
        <taxon>Dikarya</taxon>
        <taxon>Basidiomycota</taxon>
        <taxon>Agaricomycotina</taxon>
        <taxon>Agaricomycetes</taxon>
        <taxon>Hymenochaetales</taxon>
        <taxon>Rickenellaceae</taxon>
        <taxon>Rickenella</taxon>
    </lineage>
</organism>
<dbReference type="GO" id="GO:0005743">
    <property type="term" value="C:mitochondrial inner membrane"/>
    <property type="evidence" value="ECO:0007669"/>
    <property type="project" value="UniProtKB-SubCell"/>
</dbReference>
<keyword evidence="6" id="KW-0249">Electron transport</keyword>
<evidence type="ECO:0000256" key="1">
    <source>
        <dbReference type="ARBA" id="ARBA00004443"/>
    </source>
</evidence>
<dbReference type="GO" id="GO:0006122">
    <property type="term" value="P:mitochondrial electron transport, ubiquinol to cytochrome c"/>
    <property type="evidence" value="ECO:0007669"/>
    <property type="project" value="InterPro"/>
</dbReference>
<evidence type="ECO:0000256" key="2">
    <source>
        <dbReference type="ARBA" id="ARBA00008554"/>
    </source>
</evidence>
<dbReference type="PANTHER" id="PTHR12022:SF0">
    <property type="entry name" value="CYTOCHROME B-C1 COMPLEX SUBUNIT 7"/>
    <property type="match status" value="1"/>
</dbReference>
<evidence type="ECO:0000256" key="4">
    <source>
        <dbReference type="ARBA" id="ARBA00022660"/>
    </source>
</evidence>
<keyword evidence="11" id="KW-1185">Reference proteome</keyword>
<accession>A0A4Y7QKL0</accession>